<evidence type="ECO:0000256" key="1">
    <source>
        <dbReference type="ARBA" id="ARBA00009764"/>
    </source>
</evidence>
<keyword evidence="9" id="KW-1185">Reference proteome</keyword>
<gene>
    <name evidence="8" type="ORF">EV672_101538</name>
</gene>
<organism evidence="8 9">
    <name type="scientific">Aquabacterium commune</name>
    <dbReference type="NCBI Taxonomy" id="70586"/>
    <lineage>
        <taxon>Bacteria</taxon>
        <taxon>Pseudomonadati</taxon>
        <taxon>Pseudomonadota</taxon>
        <taxon>Betaproteobacteria</taxon>
        <taxon>Burkholderiales</taxon>
        <taxon>Aquabacterium</taxon>
    </lineage>
</organism>
<dbReference type="GO" id="GO:0005576">
    <property type="term" value="C:extracellular region"/>
    <property type="evidence" value="ECO:0007669"/>
    <property type="project" value="UniProtKB-SubCell"/>
</dbReference>
<evidence type="ECO:0000256" key="3">
    <source>
        <dbReference type="ARBA" id="ARBA00023054"/>
    </source>
</evidence>
<proteinExistence type="inferred from homology"/>
<keyword evidence="3" id="KW-0175">Coiled coil</keyword>
<dbReference type="InterPro" id="IPR010809">
    <property type="entry name" value="FliD_C"/>
</dbReference>
<evidence type="ECO:0000256" key="2">
    <source>
        <dbReference type="ARBA" id="ARBA00011255"/>
    </source>
</evidence>
<sequence length="482" mass="49598">MASLSSLGVGSGLDAESIVTKLVALEKQPADTLTTKNTKLQTQVSTWGKIQSNFSALQDAASKLMDSSFWSATTAKSSDDTAVSVTTSSGAAAGNYAVSVTQLAAAQSVASSAFTASSTPVGEGTLRIELGRYTTNNSTTPPAVTFAAKAAATAVDISIGPGDNTLEKIRDRINTANAGVSASIVTDASGARLVMRGQNGEENAFRVSVTESGTAPGLSALAYSAATGDTSAMSRTQTAQNAQATINGLNVSSASNTMSNVLEGVTLKLNKTTTTPATVNVDLDTASISKGVNEFVTAYNSVVSTIRVQTLYDETSKTGGPLQGNATARGLLSQMRGLISSNTSASSTFGRLSDIGIDINKDGTLSTKSSKFNDAMGKLGELQKFFAGSSETDSSLNGIGTRVKNLTKQILDTTSGAIANSTSGLNSTIKRNKDKIDDINDRAGLIETRLRKQYSALDTSMAKLTGLSTYVTAQLAALNKSA</sequence>
<dbReference type="AlphaFoldDB" id="A0A4R6RNR7"/>
<dbReference type="InterPro" id="IPR040026">
    <property type="entry name" value="FliD"/>
</dbReference>
<comment type="similarity">
    <text evidence="1 5">Belongs to the FliD family.</text>
</comment>
<name>A0A4R6RNR7_9BURK</name>
<evidence type="ECO:0000256" key="4">
    <source>
        <dbReference type="ARBA" id="ARBA00023143"/>
    </source>
</evidence>
<evidence type="ECO:0000313" key="9">
    <source>
        <dbReference type="Proteomes" id="UP000294593"/>
    </source>
</evidence>
<dbReference type="Proteomes" id="UP000294593">
    <property type="component" value="Unassembled WGS sequence"/>
</dbReference>
<evidence type="ECO:0000259" key="6">
    <source>
        <dbReference type="Pfam" id="PF02465"/>
    </source>
</evidence>
<dbReference type="GO" id="GO:0009421">
    <property type="term" value="C:bacterial-type flagellum filament cap"/>
    <property type="evidence" value="ECO:0007669"/>
    <property type="project" value="InterPro"/>
</dbReference>
<dbReference type="GO" id="GO:0007155">
    <property type="term" value="P:cell adhesion"/>
    <property type="evidence" value="ECO:0007669"/>
    <property type="project" value="InterPro"/>
</dbReference>
<keyword evidence="4 5" id="KW-0975">Bacterial flagellum</keyword>
<evidence type="ECO:0000313" key="8">
    <source>
        <dbReference type="EMBL" id="TDP88391.1"/>
    </source>
</evidence>
<dbReference type="GO" id="GO:0071973">
    <property type="term" value="P:bacterial-type flagellum-dependent cell motility"/>
    <property type="evidence" value="ECO:0007669"/>
    <property type="project" value="TreeGrafter"/>
</dbReference>
<feature type="domain" description="Flagellar hook-associated protein 2 N-terminal" evidence="6">
    <location>
        <begin position="11"/>
        <end position="107"/>
    </location>
</feature>
<accession>A0A4R6RNR7</accession>
<keyword evidence="8" id="KW-0282">Flagellum</keyword>
<evidence type="ECO:0000256" key="5">
    <source>
        <dbReference type="RuleBase" id="RU362066"/>
    </source>
</evidence>
<dbReference type="PANTHER" id="PTHR30288">
    <property type="entry name" value="FLAGELLAR CAP/ASSEMBLY PROTEIN FLID"/>
    <property type="match status" value="1"/>
</dbReference>
<protein>
    <recommendedName>
        <fullName evidence="5">Flagellar hook-associated protein 2</fullName>
        <shortName evidence="5">HAP2</shortName>
    </recommendedName>
    <alternativeName>
        <fullName evidence="5">Flagellar cap protein</fullName>
    </alternativeName>
</protein>
<comment type="subunit">
    <text evidence="2 5">Homopentamer.</text>
</comment>
<feature type="domain" description="Flagellar hook-associated protein 2 C-terminal" evidence="7">
    <location>
        <begin position="239"/>
        <end position="464"/>
    </location>
</feature>
<dbReference type="RefSeq" id="WP_133606007.1">
    <property type="nucleotide sequence ID" value="NZ_SNXW01000001.1"/>
</dbReference>
<keyword evidence="5" id="KW-0964">Secreted</keyword>
<dbReference type="PANTHER" id="PTHR30288:SF0">
    <property type="entry name" value="FLAGELLAR HOOK-ASSOCIATED PROTEIN 2"/>
    <property type="match status" value="1"/>
</dbReference>
<comment type="caution">
    <text evidence="8">The sequence shown here is derived from an EMBL/GenBank/DDBJ whole genome shotgun (WGS) entry which is preliminary data.</text>
</comment>
<dbReference type="Pfam" id="PF02465">
    <property type="entry name" value="FliD_N"/>
    <property type="match status" value="1"/>
</dbReference>
<evidence type="ECO:0000259" key="7">
    <source>
        <dbReference type="Pfam" id="PF07195"/>
    </source>
</evidence>
<dbReference type="Pfam" id="PF07195">
    <property type="entry name" value="FliD_C"/>
    <property type="match status" value="1"/>
</dbReference>
<dbReference type="EMBL" id="SNXW01000001">
    <property type="protein sequence ID" value="TDP88391.1"/>
    <property type="molecule type" value="Genomic_DNA"/>
</dbReference>
<keyword evidence="8" id="KW-0966">Cell projection</keyword>
<reference evidence="8 9" key="1">
    <citation type="submission" date="2019-03" db="EMBL/GenBank/DDBJ databases">
        <title>Genomic Encyclopedia of Type Strains, Phase IV (KMG-IV): sequencing the most valuable type-strain genomes for metagenomic binning, comparative biology and taxonomic classification.</title>
        <authorList>
            <person name="Goeker M."/>
        </authorList>
    </citation>
    <scope>NUCLEOTIDE SEQUENCE [LARGE SCALE GENOMIC DNA]</scope>
    <source>
        <strain evidence="8 9">DSM 11901</strain>
    </source>
</reference>
<dbReference type="GO" id="GO:0009424">
    <property type="term" value="C:bacterial-type flagellum hook"/>
    <property type="evidence" value="ECO:0007669"/>
    <property type="project" value="UniProtKB-UniRule"/>
</dbReference>
<dbReference type="InterPro" id="IPR003481">
    <property type="entry name" value="FliD_N"/>
</dbReference>
<keyword evidence="8" id="KW-0969">Cilium</keyword>
<dbReference type="OrthoDB" id="9810816at2"/>
<comment type="function">
    <text evidence="5">Required for morphogenesis and for the elongation of the flagellar filament by facilitating polymerization of the flagellin monomers at the tip of growing filament. Forms a capping structure, which prevents flagellin subunits (transported through the central channel of the flagellum) from leaking out without polymerization at the distal end.</text>
</comment>
<comment type="subcellular location">
    <subcellularLocation>
        <location evidence="5">Secreted</location>
    </subcellularLocation>
    <subcellularLocation>
        <location evidence="5">Bacterial flagellum</location>
    </subcellularLocation>
</comment>